<dbReference type="RefSeq" id="WP_151573345.1">
    <property type="nucleotide sequence ID" value="NZ_WBOT01000002.1"/>
</dbReference>
<accession>A0A7V7RPC1</accession>
<gene>
    <name evidence="3" type="ORF">F7732_07830</name>
</gene>
<sequence length="96" mass="10623">MEPETGQPIDSSQSEEATDQAPGADQTSIDEDRTVNAVSQDNPQVVVPVDVREMTVIENEKGKVAIIHEITFGELIVSTLLMALIIFQFLSRIIRR</sequence>
<evidence type="ECO:0000256" key="1">
    <source>
        <dbReference type="SAM" id="MobiDB-lite"/>
    </source>
</evidence>
<dbReference type="EMBL" id="WBOT01000002">
    <property type="protein sequence ID" value="KAB2333982.1"/>
    <property type="molecule type" value="Genomic_DNA"/>
</dbReference>
<organism evidence="3 4">
    <name type="scientific">Bacillus mesophilum</name>
    <dbReference type="NCBI Taxonomy" id="1071718"/>
    <lineage>
        <taxon>Bacteria</taxon>
        <taxon>Bacillati</taxon>
        <taxon>Bacillota</taxon>
        <taxon>Bacilli</taxon>
        <taxon>Bacillales</taxon>
        <taxon>Bacillaceae</taxon>
        <taxon>Bacillus</taxon>
    </lineage>
</organism>
<proteinExistence type="predicted"/>
<feature type="region of interest" description="Disordered" evidence="1">
    <location>
        <begin position="1"/>
        <end position="41"/>
    </location>
</feature>
<keyword evidence="2" id="KW-0812">Transmembrane</keyword>
<evidence type="ECO:0000313" key="3">
    <source>
        <dbReference type="EMBL" id="KAB2333982.1"/>
    </source>
</evidence>
<keyword evidence="2" id="KW-0472">Membrane</keyword>
<keyword evidence="4" id="KW-1185">Reference proteome</keyword>
<comment type="caution">
    <text evidence="3">The sequence shown here is derived from an EMBL/GenBank/DDBJ whole genome shotgun (WGS) entry which is preliminary data.</text>
</comment>
<evidence type="ECO:0000313" key="4">
    <source>
        <dbReference type="Proteomes" id="UP000441354"/>
    </source>
</evidence>
<dbReference type="Proteomes" id="UP000441354">
    <property type="component" value="Unassembled WGS sequence"/>
</dbReference>
<reference evidence="3 4" key="1">
    <citation type="journal article" date="2014" name="Arch. Microbiol.">
        <title>Bacillus mesophilum sp. nov., strain IITR-54T, a novel 4-chlorobiphenyl dechlorinating bacterium.</title>
        <authorList>
            <person name="Manickam N."/>
            <person name="Singh N.K."/>
            <person name="Bajaj A."/>
            <person name="Kumar R.M."/>
            <person name="Kaur G."/>
            <person name="Kaur N."/>
            <person name="Bala M."/>
            <person name="Kumar A."/>
            <person name="Mayilraj S."/>
        </authorList>
    </citation>
    <scope>NUCLEOTIDE SEQUENCE [LARGE SCALE GENOMIC DNA]</scope>
    <source>
        <strain evidence="3 4">IITR-54</strain>
    </source>
</reference>
<evidence type="ECO:0000256" key="2">
    <source>
        <dbReference type="SAM" id="Phobius"/>
    </source>
</evidence>
<name>A0A7V7RPC1_9BACI</name>
<keyword evidence="2" id="KW-1133">Transmembrane helix</keyword>
<dbReference type="AlphaFoldDB" id="A0A7V7RPC1"/>
<protein>
    <submittedName>
        <fullName evidence="3">Uncharacterized protein</fullName>
    </submittedName>
</protein>
<feature type="transmembrane region" description="Helical" evidence="2">
    <location>
        <begin position="70"/>
        <end position="90"/>
    </location>
</feature>